<dbReference type="AlphaFoldDB" id="A0A0H2SEU2"/>
<dbReference type="Proteomes" id="UP000053477">
    <property type="component" value="Unassembled WGS sequence"/>
</dbReference>
<evidence type="ECO:0000313" key="9">
    <source>
        <dbReference type="EMBL" id="KLO15571.1"/>
    </source>
</evidence>
<evidence type="ECO:0000256" key="1">
    <source>
        <dbReference type="ARBA" id="ARBA00004173"/>
    </source>
</evidence>
<dbReference type="SUPFAM" id="SSF52467">
    <property type="entry name" value="DHS-like NAD/FAD-binding domain"/>
    <property type="match status" value="1"/>
</dbReference>
<evidence type="ECO:0000259" key="7">
    <source>
        <dbReference type="Pfam" id="PF02775"/>
    </source>
</evidence>
<dbReference type="Pfam" id="PF02775">
    <property type="entry name" value="TPP_enzyme_C"/>
    <property type="match status" value="1"/>
</dbReference>
<dbReference type="GO" id="GO:0000287">
    <property type="term" value="F:magnesium ion binding"/>
    <property type="evidence" value="ECO:0007669"/>
    <property type="project" value="InterPro"/>
</dbReference>
<dbReference type="InterPro" id="IPR012000">
    <property type="entry name" value="Thiamin_PyroP_enz_cen_dom"/>
</dbReference>
<evidence type="ECO:0000256" key="5">
    <source>
        <dbReference type="RuleBase" id="RU362132"/>
    </source>
</evidence>
<dbReference type="SUPFAM" id="SSF52518">
    <property type="entry name" value="Thiamin diphosphate-binding fold (THDP-binding)"/>
    <property type="match status" value="2"/>
</dbReference>
<dbReference type="Gene3D" id="3.40.50.970">
    <property type="match status" value="2"/>
</dbReference>
<dbReference type="InterPro" id="IPR045229">
    <property type="entry name" value="TPP_enz"/>
</dbReference>
<evidence type="ECO:0000259" key="6">
    <source>
        <dbReference type="Pfam" id="PF00205"/>
    </source>
</evidence>
<accession>A0A0H2SEU2</accession>
<keyword evidence="4" id="KW-0496">Mitochondrion</keyword>
<dbReference type="GO" id="GO:0030976">
    <property type="term" value="F:thiamine pyrophosphate binding"/>
    <property type="evidence" value="ECO:0007669"/>
    <property type="project" value="InterPro"/>
</dbReference>
<reference evidence="9 10" key="1">
    <citation type="submission" date="2015-04" db="EMBL/GenBank/DDBJ databases">
        <title>Complete genome sequence of Schizopora paradoxa KUC8140, a cosmopolitan wood degrader in East Asia.</title>
        <authorList>
            <consortium name="DOE Joint Genome Institute"/>
            <person name="Min B."/>
            <person name="Park H."/>
            <person name="Jang Y."/>
            <person name="Kim J.-J."/>
            <person name="Kim K.H."/>
            <person name="Pangilinan J."/>
            <person name="Lipzen A."/>
            <person name="Riley R."/>
            <person name="Grigoriev I.V."/>
            <person name="Spatafora J.W."/>
            <person name="Choi I.-G."/>
        </authorList>
    </citation>
    <scope>NUCLEOTIDE SEQUENCE [LARGE SCALE GENOMIC DNA]</scope>
    <source>
        <strain evidence="9 10">KUC8140</strain>
    </source>
</reference>
<evidence type="ECO:0000256" key="4">
    <source>
        <dbReference type="ARBA" id="ARBA00023128"/>
    </source>
</evidence>
<dbReference type="GO" id="GO:0003984">
    <property type="term" value="F:acetolactate synthase activity"/>
    <property type="evidence" value="ECO:0007669"/>
    <property type="project" value="TreeGrafter"/>
</dbReference>
<dbReference type="GO" id="GO:0005948">
    <property type="term" value="C:acetolactate synthase complex"/>
    <property type="evidence" value="ECO:0007669"/>
    <property type="project" value="TreeGrafter"/>
</dbReference>
<keyword evidence="10" id="KW-1185">Reference proteome</keyword>
<evidence type="ECO:0000259" key="8">
    <source>
        <dbReference type="Pfam" id="PF02776"/>
    </source>
</evidence>
<dbReference type="InterPro" id="IPR029061">
    <property type="entry name" value="THDP-binding"/>
</dbReference>
<dbReference type="InterPro" id="IPR012001">
    <property type="entry name" value="Thiamin_PyroP_enz_TPP-bd_dom"/>
</dbReference>
<dbReference type="EMBL" id="KQ085927">
    <property type="protein sequence ID" value="KLO15571.1"/>
    <property type="molecule type" value="Genomic_DNA"/>
</dbReference>
<dbReference type="NCBIfam" id="NF006203">
    <property type="entry name" value="PRK08327.1"/>
    <property type="match status" value="1"/>
</dbReference>
<feature type="domain" description="Thiamine pyrophosphate enzyme central" evidence="6">
    <location>
        <begin position="212"/>
        <end position="317"/>
    </location>
</feature>
<dbReference type="STRING" id="27342.A0A0H2SEU2"/>
<sequence>MVITTSSLFLKSLADYGITHAFVNWGSDHPAILEELQRQRVSSGKTDIEIITCPNEMVALSAAQGYAQVTRKPAAVLIHVDVGTQALAGAINNVDRCRTPVLIYAGASPFSQDGEVKGSRNEYIMWYQDVPDQSAIVRQYMRFTSQISSGKSVHQVVGRALLSATSEPKGPVYLWARRETMEEEFSENAMVNLNQASVLSPVEPMALSPNAVKTIVEGLVNAKAPLILTTYVGRNPASVERLVALSDALAIPIYLSCPTNLNFPSTHPHLVGISIGNDKNEWLREADVILIIDSDIPFIPVHNRPRRDAKIFHLDVDVLKDGMGMFFIDATLRCKVDSEVALDQILASLPADLEQSALISTRVGKLAEHGRNRITEMDTLENEHLLSRRITVQALCHTLRGLLPKNTLILNESTTNLPTVWAHMRPDIPGSMFTSGSSSLGWGLGAAIGASLGNEVAKVGYDFIALIVGDGSYIFGVPSAAYWIARRYKTPFLTIVLNNGGWNAPKMSMLSVYPSGMGSQASLNELSVGFGPDAPHYANIAVAAGGAWGAQVKSFDEMENTLAKAIQTVKEEKRCAVVDCFIE</sequence>
<name>A0A0H2SEU2_9AGAM</name>
<dbReference type="OrthoDB" id="2867507at2759"/>
<feature type="domain" description="Thiamine pyrophosphate enzyme N-terminal TPP-binding" evidence="8">
    <location>
        <begin position="4"/>
        <end position="124"/>
    </location>
</feature>
<comment type="similarity">
    <text evidence="2 5">Belongs to the TPP enzyme family.</text>
</comment>
<dbReference type="GO" id="GO:0005739">
    <property type="term" value="C:mitochondrion"/>
    <property type="evidence" value="ECO:0007669"/>
    <property type="project" value="UniProtKB-SubCell"/>
</dbReference>
<feature type="domain" description="Thiamine pyrophosphate enzyme TPP-binding" evidence="7">
    <location>
        <begin position="421"/>
        <end position="580"/>
    </location>
</feature>
<dbReference type="CDD" id="cd02002">
    <property type="entry name" value="TPP_BFDC"/>
    <property type="match status" value="1"/>
</dbReference>
<dbReference type="Pfam" id="PF02776">
    <property type="entry name" value="TPP_enzyme_N"/>
    <property type="match status" value="1"/>
</dbReference>
<proteinExistence type="inferred from homology"/>
<dbReference type="GO" id="GO:0050660">
    <property type="term" value="F:flavin adenine dinucleotide binding"/>
    <property type="evidence" value="ECO:0007669"/>
    <property type="project" value="TreeGrafter"/>
</dbReference>
<dbReference type="PANTHER" id="PTHR18968">
    <property type="entry name" value="THIAMINE PYROPHOSPHATE ENZYMES"/>
    <property type="match status" value="1"/>
</dbReference>
<gene>
    <name evidence="9" type="ORF">SCHPADRAFT_920190</name>
</gene>
<keyword evidence="3 5" id="KW-0786">Thiamine pyrophosphate</keyword>
<dbReference type="Pfam" id="PF00205">
    <property type="entry name" value="TPP_enzyme_M"/>
    <property type="match status" value="1"/>
</dbReference>
<dbReference type="InterPro" id="IPR011766">
    <property type="entry name" value="TPP_enzyme_TPP-bd"/>
</dbReference>
<dbReference type="PANTHER" id="PTHR18968:SF164">
    <property type="entry name" value="PYRUVATE DECARBOXYLASE"/>
    <property type="match status" value="1"/>
</dbReference>
<organism evidence="9 10">
    <name type="scientific">Schizopora paradoxa</name>
    <dbReference type="NCBI Taxonomy" id="27342"/>
    <lineage>
        <taxon>Eukaryota</taxon>
        <taxon>Fungi</taxon>
        <taxon>Dikarya</taxon>
        <taxon>Basidiomycota</taxon>
        <taxon>Agaricomycotina</taxon>
        <taxon>Agaricomycetes</taxon>
        <taxon>Hymenochaetales</taxon>
        <taxon>Schizoporaceae</taxon>
        <taxon>Schizopora</taxon>
    </lineage>
</organism>
<dbReference type="Gene3D" id="3.40.50.1220">
    <property type="entry name" value="TPP-binding domain"/>
    <property type="match status" value="1"/>
</dbReference>
<evidence type="ECO:0000313" key="10">
    <source>
        <dbReference type="Proteomes" id="UP000053477"/>
    </source>
</evidence>
<dbReference type="GO" id="GO:0009097">
    <property type="term" value="P:isoleucine biosynthetic process"/>
    <property type="evidence" value="ECO:0007669"/>
    <property type="project" value="TreeGrafter"/>
</dbReference>
<protein>
    <submittedName>
        <fullName evidence="9">Thiamin diphosphate-binding protein</fullName>
    </submittedName>
</protein>
<dbReference type="InterPro" id="IPR029035">
    <property type="entry name" value="DHS-like_NAD/FAD-binding_dom"/>
</dbReference>
<dbReference type="CDD" id="cd07035">
    <property type="entry name" value="TPP_PYR_POX_like"/>
    <property type="match status" value="1"/>
</dbReference>
<evidence type="ECO:0000256" key="2">
    <source>
        <dbReference type="ARBA" id="ARBA00007812"/>
    </source>
</evidence>
<evidence type="ECO:0000256" key="3">
    <source>
        <dbReference type="ARBA" id="ARBA00023052"/>
    </source>
</evidence>
<comment type="subcellular location">
    <subcellularLocation>
        <location evidence="1">Mitochondrion</location>
    </subcellularLocation>
</comment>
<dbReference type="InParanoid" id="A0A0H2SEU2"/>
<dbReference type="GO" id="GO:0009099">
    <property type="term" value="P:L-valine biosynthetic process"/>
    <property type="evidence" value="ECO:0007669"/>
    <property type="project" value="TreeGrafter"/>
</dbReference>